<feature type="transmembrane region" description="Helical" evidence="17">
    <location>
        <begin position="49"/>
        <end position="69"/>
    </location>
</feature>
<evidence type="ECO:0000256" key="2">
    <source>
        <dbReference type="ARBA" id="ARBA00008079"/>
    </source>
</evidence>
<dbReference type="RefSeq" id="WP_023978417.1">
    <property type="nucleotide sequence ID" value="NZ_CBLX010000003.1"/>
</dbReference>
<evidence type="ECO:0000256" key="14">
    <source>
        <dbReference type="ARBA" id="ARBA00030211"/>
    </source>
</evidence>
<evidence type="ECO:0000256" key="9">
    <source>
        <dbReference type="ARBA" id="ARBA00022989"/>
    </source>
</evidence>
<dbReference type="InterPro" id="IPR050968">
    <property type="entry name" value="Cytochrome_c_oxidase_bac_sub4"/>
</dbReference>
<gene>
    <name evidence="18" type="ORF">ASAP_0200</name>
</gene>
<keyword evidence="10 18" id="KW-0560">Oxidoreductase</keyword>
<dbReference type="InterPro" id="IPR014210">
    <property type="entry name" value="Cyt_o_ubiqinol_oxidase_su4"/>
</dbReference>
<dbReference type="Proteomes" id="UP000027583">
    <property type="component" value="Unassembled WGS sequence"/>
</dbReference>
<evidence type="ECO:0000256" key="15">
    <source>
        <dbReference type="ARBA" id="ARBA00031887"/>
    </source>
</evidence>
<sequence>MSQASTHQHEGESHGSFASYIIGFVIAAILTVAAFAIVEMHLMSPGVTFGVIAALAVVQIFVHLIYFLHMNSSSSQSWNNTAFAFAVICVLIIIGGTIFIIHDVSMNMMSR</sequence>
<dbReference type="PANTHER" id="PTHR36835:SF1">
    <property type="entry name" value="CYTOCHROME BO(3) UBIQUINOL OXIDASE SUBUNIT 4"/>
    <property type="match status" value="1"/>
</dbReference>
<evidence type="ECO:0000256" key="13">
    <source>
        <dbReference type="ARBA" id="ARBA00030071"/>
    </source>
</evidence>
<evidence type="ECO:0000256" key="10">
    <source>
        <dbReference type="ARBA" id="ARBA00023002"/>
    </source>
</evidence>
<feature type="transmembrane region" description="Helical" evidence="17">
    <location>
        <begin position="81"/>
        <end position="101"/>
    </location>
</feature>
<evidence type="ECO:0000256" key="3">
    <source>
        <dbReference type="ARBA" id="ARBA00011700"/>
    </source>
</evidence>
<dbReference type="NCBIfam" id="TIGR02847">
    <property type="entry name" value="CyoD"/>
    <property type="match status" value="1"/>
</dbReference>
<reference evidence="18 19" key="2">
    <citation type="journal article" date="2014" name="PLoS ONE">
        <title>Evolution of mitochondria reconstructed from the energy metabolism of living bacteria.</title>
        <authorList>
            <person name="Degli Esposti M."/>
            <person name="Chouaia B."/>
            <person name="Comandatore F."/>
            <person name="Crotti E."/>
            <person name="Sassera D."/>
            <person name="Lievens P.M."/>
            <person name="Daffonchio D."/>
            <person name="Bandi C."/>
        </authorList>
    </citation>
    <scope>NUCLEOTIDE SEQUENCE [LARGE SCALE GENOMIC DNA]</scope>
    <source>
        <strain evidence="18 19">SF2.1</strain>
    </source>
</reference>
<evidence type="ECO:0000256" key="16">
    <source>
        <dbReference type="ARBA" id="ARBA00032185"/>
    </source>
</evidence>
<dbReference type="AlphaFoldDB" id="A0A060QBI3"/>
<evidence type="ECO:0000256" key="4">
    <source>
        <dbReference type="ARBA" id="ARBA00014689"/>
    </source>
</evidence>
<evidence type="ECO:0000256" key="5">
    <source>
        <dbReference type="ARBA" id="ARBA00022448"/>
    </source>
</evidence>
<keyword evidence="11 17" id="KW-0472">Membrane</keyword>
<accession>A0A060QBI3</accession>
<keyword evidence="8" id="KW-0249">Electron transport</keyword>
<comment type="caution">
    <text evidence="18">The sequence shown here is derived from an EMBL/GenBank/DDBJ whole genome shotgun (WGS) entry which is preliminary data.</text>
</comment>
<comment type="subunit">
    <text evidence="3">Heterooctamer of two A chains, two B chains, two C chains and two D chains.</text>
</comment>
<proteinExistence type="inferred from homology"/>
<dbReference type="GO" id="GO:0005886">
    <property type="term" value="C:plasma membrane"/>
    <property type="evidence" value="ECO:0007669"/>
    <property type="project" value="UniProtKB-SubCell"/>
</dbReference>
<organism evidence="18 19">
    <name type="scientific">Asaia bogorensis</name>
    <dbReference type="NCBI Taxonomy" id="91915"/>
    <lineage>
        <taxon>Bacteria</taxon>
        <taxon>Pseudomonadati</taxon>
        <taxon>Pseudomonadota</taxon>
        <taxon>Alphaproteobacteria</taxon>
        <taxon>Acetobacterales</taxon>
        <taxon>Acetobacteraceae</taxon>
        <taxon>Asaia</taxon>
    </lineage>
</organism>
<evidence type="ECO:0000256" key="8">
    <source>
        <dbReference type="ARBA" id="ARBA00022982"/>
    </source>
</evidence>
<comment type="subcellular location">
    <subcellularLocation>
        <location evidence="1">Cell membrane</location>
        <topology evidence="1">Multi-pass membrane protein</topology>
    </subcellularLocation>
</comment>
<reference evidence="18 19" key="1">
    <citation type="journal article" date="2014" name="Genome Biol. Evol.">
        <title>Acetic acid bacteria genomes reveal functional traits for adaptation to life in insect guts.</title>
        <authorList>
            <person name="Chouaia B."/>
            <person name="Gaiarsa S."/>
            <person name="Crotti E."/>
            <person name="Comandatore F."/>
            <person name="Degli Esposti M."/>
            <person name="Ricci I."/>
            <person name="Alma A."/>
            <person name="Favia G."/>
            <person name="Bandi C."/>
            <person name="Daffonchio D."/>
        </authorList>
    </citation>
    <scope>NUCLEOTIDE SEQUENCE [LARGE SCALE GENOMIC DNA]</scope>
    <source>
        <strain evidence="18 19">SF2.1</strain>
    </source>
</reference>
<comment type="function">
    <text evidence="12">Cytochrome bo(3) ubiquinol terminal oxidase is the component of the aerobic respiratory chain of E.coli that predominates when cells are grown at high aeration. Has proton pump activity across the membrane in addition to electron transfer, pumping 2 protons/electron.</text>
</comment>
<keyword evidence="9 17" id="KW-1133">Transmembrane helix</keyword>
<protein>
    <recommendedName>
        <fullName evidence="4">Cytochrome bo(3) ubiquinol oxidase subunit 4</fullName>
    </recommendedName>
    <alternativeName>
        <fullName evidence="16">Cytochrome o ubiquinol oxidase subunit 4</fullName>
    </alternativeName>
    <alternativeName>
        <fullName evidence="13">Oxidase bo(3) subunit 4</fullName>
    </alternativeName>
    <alternativeName>
        <fullName evidence="14">Ubiquinol oxidase polypeptide IV</fullName>
    </alternativeName>
    <alternativeName>
        <fullName evidence="15">Ubiquinol oxidase subunit 4</fullName>
    </alternativeName>
</protein>
<evidence type="ECO:0000256" key="11">
    <source>
        <dbReference type="ARBA" id="ARBA00023136"/>
    </source>
</evidence>
<dbReference type="InterPro" id="IPR005171">
    <property type="entry name" value="Cyt_c_oxidase_su4_prok"/>
</dbReference>
<evidence type="ECO:0000256" key="6">
    <source>
        <dbReference type="ARBA" id="ARBA00022475"/>
    </source>
</evidence>
<dbReference type="GO" id="GO:0015078">
    <property type="term" value="F:proton transmembrane transporter activity"/>
    <property type="evidence" value="ECO:0007669"/>
    <property type="project" value="TreeGrafter"/>
</dbReference>
<name>A0A060QBI3_9PROT</name>
<evidence type="ECO:0000256" key="1">
    <source>
        <dbReference type="ARBA" id="ARBA00004651"/>
    </source>
</evidence>
<dbReference type="GO" id="GO:0009319">
    <property type="term" value="C:cytochrome o ubiquinol oxidase complex"/>
    <property type="evidence" value="ECO:0007669"/>
    <property type="project" value="TreeGrafter"/>
</dbReference>
<dbReference type="EMBL" id="CBLX010000003">
    <property type="protein sequence ID" value="CDG38245.1"/>
    <property type="molecule type" value="Genomic_DNA"/>
</dbReference>
<evidence type="ECO:0000313" key="19">
    <source>
        <dbReference type="Proteomes" id="UP000027583"/>
    </source>
</evidence>
<evidence type="ECO:0000313" key="18">
    <source>
        <dbReference type="EMBL" id="CDG38245.1"/>
    </source>
</evidence>
<dbReference type="GO" id="GO:0009486">
    <property type="term" value="F:cytochrome bo3 ubiquinol oxidase activity"/>
    <property type="evidence" value="ECO:0007669"/>
    <property type="project" value="InterPro"/>
</dbReference>
<dbReference type="GO" id="GO:0015990">
    <property type="term" value="P:electron transport coupled proton transport"/>
    <property type="evidence" value="ECO:0007669"/>
    <property type="project" value="InterPro"/>
</dbReference>
<dbReference type="eggNOG" id="COG3125">
    <property type="taxonomic scope" value="Bacteria"/>
</dbReference>
<evidence type="ECO:0000256" key="17">
    <source>
        <dbReference type="SAM" id="Phobius"/>
    </source>
</evidence>
<keyword evidence="7 17" id="KW-0812">Transmembrane</keyword>
<keyword evidence="5" id="KW-0813">Transport</keyword>
<keyword evidence="6" id="KW-1003">Cell membrane</keyword>
<dbReference type="Pfam" id="PF03626">
    <property type="entry name" value="COX4_pro"/>
    <property type="match status" value="1"/>
</dbReference>
<comment type="similarity">
    <text evidence="2">Belongs to the cytochrome c oxidase bacterial subunit 4 family.</text>
</comment>
<feature type="transmembrane region" description="Helical" evidence="17">
    <location>
        <begin position="17"/>
        <end position="37"/>
    </location>
</feature>
<evidence type="ECO:0000256" key="7">
    <source>
        <dbReference type="ARBA" id="ARBA00022692"/>
    </source>
</evidence>
<dbReference type="GO" id="GO:0019646">
    <property type="term" value="P:aerobic electron transport chain"/>
    <property type="evidence" value="ECO:0007669"/>
    <property type="project" value="TreeGrafter"/>
</dbReference>
<dbReference type="PANTHER" id="PTHR36835">
    <property type="entry name" value="CYTOCHROME BO(3) UBIQUINOL OXIDASE SUBUNIT 4"/>
    <property type="match status" value="1"/>
</dbReference>
<evidence type="ECO:0000256" key="12">
    <source>
        <dbReference type="ARBA" id="ARBA00025694"/>
    </source>
</evidence>